<evidence type="ECO:0000256" key="4">
    <source>
        <dbReference type="ARBA" id="ARBA00023295"/>
    </source>
</evidence>
<dbReference type="Proteomes" id="UP001157017">
    <property type="component" value="Unassembled WGS sequence"/>
</dbReference>
<keyword evidence="3" id="KW-0378">Hydrolase</keyword>
<feature type="domain" description="CBM6" evidence="6">
    <location>
        <begin position="213"/>
        <end position="338"/>
    </location>
</feature>
<comment type="caution">
    <text evidence="7">The sequence shown here is derived from an EMBL/GenBank/DDBJ whole genome shotgun (WGS) entry which is preliminary data.</text>
</comment>
<evidence type="ECO:0000256" key="2">
    <source>
        <dbReference type="ARBA" id="ARBA00022729"/>
    </source>
</evidence>
<gene>
    <name evidence="7" type="ORF">GCM10025868_27170</name>
</gene>
<name>A0ABQ6JKT6_9ACTN</name>
<feature type="compositionally biased region" description="Low complexity" evidence="5">
    <location>
        <begin position="459"/>
        <end position="468"/>
    </location>
</feature>
<evidence type="ECO:0000313" key="7">
    <source>
        <dbReference type="EMBL" id="GMA87467.1"/>
    </source>
</evidence>
<dbReference type="InterPro" id="IPR002241">
    <property type="entry name" value="Glyco_hydro_27"/>
</dbReference>
<dbReference type="PROSITE" id="PS51175">
    <property type="entry name" value="CBM6"/>
    <property type="match status" value="1"/>
</dbReference>
<dbReference type="PANTHER" id="PTHR11452:SF75">
    <property type="entry name" value="ALPHA-GALACTOSIDASE MEL1"/>
    <property type="match status" value="1"/>
</dbReference>
<keyword evidence="8" id="KW-1185">Reference proteome</keyword>
<evidence type="ECO:0000259" key="6">
    <source>
        <dbReference type="PROSITE" id="PS51175"/>
    </source>
</evidence>
<keyword evidence="2" id="KW-0732">Signal</keyword>
<evidence type="ECO:0000256" key="3">
    <source>
        <dbReference type="ARBA" id="ARBA00022801"/>
    </source>
</evidence>
<organism evidence="7 8">
    <name type="scientific">Angustibacter aerolatus</name>
    <dbReference type="NCBI Taxonomy" id="1162965"/>
    <lineage>
        <taxon>Bacteria</taxon>
        <taxon>Bacillati</taxon>
        <taxon>Actinomycetota</taxon>
        <taxon>Actinomycetes</taxon>
        <taxon>Kineosporiales</taxon>
        <taxon>Kineosporiaceae</taxon>
    </lineage>
</organism>
<dbReference type="InterPro" id="IPR008979">
    <property type="entry name" value="Galactose-bd-like_sf"/>
</dbReference>
<dbReference type="Gene3D" id="2.60.120.260">
    <property type="entry name" value="Galactose-binding domain-like"/>
    <property type="match status" value="1"/>
</dbReference>
<proteinExistence type="inferred from homology"/>
<dbReference type="InterPro" id="IPR017853">
    <property type="entry name" value="GH"/>
</dbReference>
<evidence type="ECO:0000256" key="1">
    <source>
        <dbReference type="ARBA" id="ARBA00009743"/>
    </source>
</evidence>
<reference evidence="8" key="1">
    <citation type="journal article" date="2019" name="Int. J. Syst. Evol. Microbiol.">
        <title>The Global Catalogue of Microorganisms (GCM) 10K type strain sequencing project: providing services to taxonomists for standard genome sequencing and annotation.</title>
        <authorList>
            <consortium name="The Broad Institute Genomics Platform"/>
            <consortium name="The Broad Institute Genome Sequencing Center for Infectious Disease"/>
            <person name="Wu L."/>
            <person name="Ma J."/>
        </authorList>
    </citation>
    <scope>NUCLEOTIDE SEQUENCE [LARGE SCALE GENOMIC DNA]</scope>
    <source>
        <strain evidence="8">NBRC 108730</strain>
    </source>
</reference>
<evidence type="ECO:0000256" key="5">
    <source>
        <dbReference type="SAM" id="MobiDB-lite"/>
    </source>
</evidence>
<dbReference type="Pfam" id="PF17801">
    <property type="entry name" value="Melibiase_C"/>
    <property type="match status" value="1"/>
</dbReference>
<dbReference type="CDD" id="cd04081">
    <property type="entry name" value="CBM35_galactosidase-like"/>
    <property type="match status" value="1"/>
</dbReference>
<dbReference type="PANTHER" id="PTHR11452">
    <property type="entry name" value="ALPHA-GALACTOSIDASE/ALPHA-N-ACETYLGALACTOSAMINIDASE"/>
    <property type="match status" value="1"/>
</dbReference>
<dbReference type="Gene3D" id="2.60.40.1180">
    <property type="entry name" value="Golgi alpha-mannosidase II"/>
    <property type="match status" value="1"/>
</dbReference>
<dbReference type="SUPFAM" id="SSF51445">
    <property type="entry name" value="(Trans)glycosidases"/>
    <property type="match status" value="1"/>
</dbReference>
<keyword evidence="4" id="KW-0326">Glycosidase</keyword>
<evidence type="ECO:0000313" key="8">
    <source>
        <dbReference type="Proteomes" id="UP001157017"/>
    </source>
</evidence>
<accession>A0ABQ6JKT6</accession>
<dbReference type="SUPFAM" id="SSF49785">
    <property type="entry name" value="Galactose-binding domain-like"/>
    <property type="match status" value="1"/>
</dbReference>
<protein>
    <recommendedName>
        <fullName evidence="6">CBM6 domain-containing protein</fullName>
    </recommendedName>
</protein>
<sequence>MSWSLDKGAIDTWQDAADGWRIDTDVECYCDTLVAWTNSVDDRFADAPSWVRYAGKGGWNNLDSLDVGNGRMDGLTDDERRSYATLWAISAAPLYTGDDLTKLDRLGRQLLTNREVLAIDAQGRAASPVVPKALQQVWRVQNADGSWTVALFNLDRQPAHVQARWSDVGFAGPARVRDVWSGRSLGRFAGGWSADVPGHGVRLLNVRPEATPVTVQAESSTSTLVGGAKVGGCDGCAGGLKVGDMGEGDSVTLHGFHVARAGTYAVTVSYVDASNGRDVGIAVDGGAVQKVRLGAGDDDRWDRPQSTTLHLPLRAGENSITFSNVGGYTPDVDQVTVQRVVTAADRHRRPRPDRGGAVVRCGSGADVGREVLAGEGRAVGDQVGGGALEDDAAAVVPGAGAEVDDPVGVRHHRLVVLDDDHRRAAVDQAVEQAEQAARRRRGAVRRSARRARRRCPCRPCASPASAAAARHRTAW</sequence>
<dbReference type="InterPro" id="IPR005084">
    <property type="entry name" value="CBM6"/>
</dbReference>
<dbReference type="Pfam" id="PF16499">
    <property type="entry name" value="Melibiase_2"/>
    <property type="match status" value="1"/>
</dbReference>
<comment type="similarity">
    <text evidence="1">Belongs to the glycosyl hydrolase 27 family.</text>
</comment>
<feature type="compositionally biased region" description="Basic residues" evidence="5">
    <location>
        <begin position="438"/>
        <end position="456"/>
    </location>
</feature>
<feature type="region of interest" description="Disordered" evidence="5">
    <location>
        <begin position="437"/>
        <end position="475"/>
    </location>
</feature>
<dbReference type="Gene3D" id="3.20.20.70">
    <property type="entry name" value="Aldolase class I"/>
    <property type="match status" value="1"/>
</dbReference>
<dbReference type="InterPro" id="IPR013785">
    <property type="entry name" value="Aldolase_TIM"/>
</dbReference>
<dbReference type="SUPFAM" id="SSF51011">
    <property type="entry name" value="Glycosyl hydrolase domain"/>
    <property type="match status" value="1"/>
</dbReference>
<dbReference type="InterPro" id="IPR013780">
    <property type="entry name" value="Glyco_hydro_b"/>
</dbReference>
<dbReference type="InterPro" id="IPR041233">
    <property type="entry name" value="Melibiase_C"/>
</dbReference>
<dbReference type="EMBL" id="BSUZ01000001">
    <property type="protein sequence ID" value="GMA87467.1"/>
    <property type="molecule type" value="Genomic_DNA"/>
</dbReference>